<evidence type="ECO:0000256" key="3">
    <source>
        <dbReference type="SAM" id="MobiDB-lite"/>
    </source>
</evidence>
<evidence type="ECO:0000259" key="4">
    <source>
        <dbReference type="PROSITE" id="PS50914"/>
    </source>
</evidence>
<protein>
    <submittedName>
        <fullName evidence="6">BON domain-containing protein</fullName>
    </submittedName>
</protein>
<dbReference type="InterPro" id="IPR007055">
    <property type="entry name" value="BON_dom"/>
</dbReference>
<proteinExistence type="predicted"/>
<feature type="region of interest" description="Disordered" evidence="3">
    <location>
        <begin position="1"/>
        <end position="25"/>
    </location>
</feature>
<dbReference type="AlphaFoldDB" id="A0A1H9T0F1"/>
<name>A0A1H9T0F1_9ACTN</name>
<gene>
    <name evidence="6" type="ORF">SAMN05421870_105212</name>
</gene>
<organism evidence="6 7">
    <name type="scientific">Streptomyces qinglanensis</name>
    <dbReference type="NCBI Taxonomy" id="943816"/>
    <lineage>
        <taxon>Bacteria</taxon>
        <taxon>Bacillati</taxon>
        <taxon>Actinomycetota</taxon>
        <taxon>Actinomycetes</taxon>
        <taxon>Kitasatosporales</taxon>
        <taxon>Streptomycetaceae</taxon>
        <taxon>Streptomyces</taxon>
    </lineage>
</organism>
<dbReference type="PANTHER" id="PTHR43080:SF29">
    <property type="entry name" value="OS02G0818000 PROTEIN"/>
    <property type="match status" value="1"/>
</dbReference>
<dbReference type="Gene3D" id="3.10.580.10">
    <property type="entry name" value="CBS-domain"/>
    <property type="match status" value="1"/>
</dbReference>
<dbReference type="SUPFAM" id="SSF54631">
    <property type="entry name" value="CBS-domain pair"/>
    <property type="match status" value="1"/>
</dbReference>
<dbReference type="SMART" id="SM00116">
    <property type="entry name" value="CBS"/>
    <property type="match status" value="2"/>
</dbReference>
<dbReference type="InterPro" id="IPR046342">
    <property type="entry name" value="CBS_dom_sf"/>
</dbReference>
<sequence length="229" mass="23819">MSTMRTPVDPAARSGRTAQQPAPRTVGDVMTHTVVAVGSTAGFKQIVRTLREWRVGAVPVLEGDGRVIGVVSEGDLLPAPDDAAGVRPARGADAAVHGEADRQHGSAADLMTSPAVTVRSGTRVREAARTMAAKKLKSLPVIDGDGRLIGIVSRADVLSVYLRSDEQLAHAVREEILTPLSGAVGELRAEVHDGVVTLSGRASDPELVPLVVRTVLALEGVVDVRVGGV</sequence>
<keyword evidence="1 2" id="KW-0129">CBS domain</keyword>
<evidence type="ECO:0000259" key="5">
    <source>
        <dbReference type="PROSITE" id="PS51371"/>
    </source>
</evidence>
<dbReference type="InterPro" id="IPR017080">
    <property type="entry name" value="UCP036990_CBS_BON"/>
</dbReference>
<dbReference type="Pfam" id="PF04972">
    <property type="entry name" value="BON"/>
    <property type="match status" value="1"/>
</dbReference>
<feature type="domain" description="CBS" evidence="5">
    <location>
        <begin position="30"/>
        <end position="86"/>
    </location>
</feature>
<keyword evidence="7" id="KW-1185">Reference proteome</keyword>
<dbReference type="EMBL" id="FOGO01000005">
    <property type="protein sequence ID" value="SER90209.1"/>
    <property type="molecule type" value="Genomic_DNA"/>
</dbReference>
<evidence type="ECO:0000313" key="7">
    <source>
        <dbReference type="Proteomes" id="UP000182841"/>
    </source>
</evidence>
<feature type="domain" description="BON" evidence="4">
    <location>
        <begin position="164"/>
        <end position="229"/>
    </location>
</feature>
<dbReference type="PROSITE" id="PS50914">
    <property type="entry name" value="BON"/>
    <property type="match status" value="1"/>
</dbReference>
<dbReference type="Proteomes" id="UP000182841">
    <property type="component" value="Unassembled WGS sequence"/>
</dbReference>
<evidence type="ECO:0000256" key="2">
    <source>
        <dbReference type="PROSITE-ProRule" id="PRU00703"/>
    </source>
</evidence>
<dbReference type="STRING" id="943816.AN217_12800"/>
<dbReference type="InterPro" id="IPR000644">
    <property type="entry name" value="CBS_dom"/>
</dbReference>
<dbReference type="CDD" id="cd04586">
    <property type="entry name" value="CBS_pair_BON_assoc"/>
    <property type="match status" value="1"/>
</dbReference>
<accession>A0A1H9T0F1</accession>
<evidence type="ECO:0000313" key="6">
    <source>
        <dbReference type="EMBL" id="SER90209.1"/>
    </source>
</evidence>
<dbReference type="PANTHER" id="PTHR43080">
    <property type="entry name" value="CBS DOMAIN-CONTAINING PROTEIN CBSX3, MITOCHONDRIAL"/>
    <property type="match status" value="1"/>
</dbReference>
<dbReference type="PROSITE" id="PS51371">
    <property type="entry name" value="CBS"/>
    <property type="match status" value="2"/>
</dbReference>
<dbReference type="RefSeq" id="WP_338068929.1">
    <property type="nucleotide sequence ID" value="NZ_FOGO01000005.1"/>
</dbReference>
<evidence type="ECO:0000256" key="1">
    <source>
        <dbReference type="ARBA" id="ARBA00023122"/>
    </source>
</evidence>
<dbReference type="InterPro" id="IPR051257">
    <property type="entry name" value="Diverse_CBS-Domain"/>
</dbReference>
<dbReference type="Pfam" id="PF00571">
    <property type="entry name" value="CBS"/>
    <property type="match status" value="2"/>
</dbReference>
<feature type="domain" description="CBS" evidence="5">
    <location>
        <begin position="111"/>
        <end position="167"/>
    </location>
</feature>
<dbReference type="PIRSF" id="PIRSF036990">
    <property type="entry name" value="UCP036990_CBS_BON"/>
    <property type="match status" value="1"/>
</dbReference>
<reference evidence="7" key="1">
    <citation type="submission" date="2016-10" db="EMBL/GenBank/DDBJ databases">
        <authorList>
            <person name="Varghese N."/>
            <person name="Submissions S."/>
        </authorList>
    </citation>
    <scope>NUCLEOTIDE SEQUENCE [LARGE SCALE GENOMIC DNA]</scope>
    <source>
        <strain evidence="7">CGMCC 4.6825</strain>
    </source>
</reference>